<dbReference type="AlphaFoldDB" id="A0A0E9VP10"/>
<dbReference type="EMBL" id="GBXM01052451">
    <property type="protein sequence ID" value="JAH56126.1"/>
    <property type="molecule type" value="Transcribed_RNA"/>
</dbReference>
<proteinExistence type="predicted"/>
<name>A0A0E9VP10_ANGAN</name>
<organism evidence="1">
    <name type="scientific">Anguilla anguilla</name>
    <name type="common">European freshwater eel</name>
    <name type="synonym">Muraena anguilla</name>
    <dbReference type="NCBI Taxonomy" id="7936"/>
    <lineage>
        <taxon>Eukaryota</taxon>
        <taxon>Metazoa</taxon>
        <taxon>Chordata</taxon>
        <taxon>Craniata</taxon>
        <taxon>Vertebrata</taxon>
        <taxon>Euteleostomi</taxon>
        <taxon>Actinopterygii</taxon>
        <taxon>Neopterygii</taxon>
        <taxon>Teleostei</taxon>
        <taxon>Anguilliformes</taxon>
        <taxon>Anguillidae</taxon>
        <taxon>Anguilla</taxon>
    </lineage>
</organism>
<accession>A0A0E9VP10</accession>
<dbReference type="EMBL" id="GBXM01028785">
    <property type="protein sequence ID" value="JAH79792.1"/>
    <property type="molecule type" value="Transcribed_RNA"/>
</dbReference>
<sequence>MSLNFSVRIQDTDNRNPSILASRGLFDCF</sequence>
<reference evidence="1" key="2">
    <citation type="journal article" date="2015" name="Fish Shellfish Immunol.">
        <title>Early steps in the European eel (Anguilla anguilla)-Vibrio vulnificus interaction in the gills: Role of the RtxA13 toxin.</title>
        <authorList>
            <person name="Callol A."/>
            <person name="Pajuelo D."/>
            <person name="Ebbesson L."/>
            <person name="Teles M."/>
            <person name="MacKenzie S."/>
            <person name="Amaro C."/>
        </authorList>
    </citation>
    <scope>NUCLEOTIDE SEQUENCE</scope>
</reference>
<protein>
    <submittedName>
        <fullName evidence="1">Uncharacterized protein</fullName>
    </submittedName>
</protein>
<reference evidence="1" key="1">
    <citation type="submission" date="2014-11" db="EMBL/GenBank/DDBJ databases">
        <authorList>
            <person name="Amaro Gonzalez C."/>
        </authorList>
    </citation>
    <scope>NUCLEOTIDE SEQUENCE</scope>
</reference>
<evidence type="ECO:0000313" key="1">
    <source>
        <dbReference type="EMBL" id="JAH79792.1"/>
    </source>
</evidence>